<dbReference type="Pfam" id="PF17932">
    <property type="entry name" value="TetR_C_24"/>
    <property type="match status" value="1"/>
</dbReference>
<dbReference type="Proteomes" id="UP001156882">
    <property type="component" value="Unassembled WGS sequence"/>
</dbReference>
<dbReference type="PANTHER" id="PTHR30055:SF234">
    <property type="entry name" value="HTH-TYPE TRANSCRIPTIONAL REGULATOR BETI"/>
    <property type="match status" value="1"/>
</dbReference>
<dbReference type="InterPro" id="IPR036271">
    <property type="entry name" value="Tet_transcr_reg_TetR-rel_C_sf"/>
</dbReference>
<dbReference type="Gene3D" id="1.10.10.60">
    <property type="entry name" value="Homeodomain-like"/>
    <property type="match status" value="1"/>
</dbReference>
<keyword evidence="1" id="KW-0805">Transcription regulation</keyword>
<reference evidence="8" key="1">
    <citation type="journal article" date="2019" name="Int. J. Syst. Evol. Microbiol.">
        <title>The Global Catalogue of Microorganisms (GCM) 10K type strain sequencing project: providing services to taxonomists for standard genome sequencing and annotation.</title>
        <authorList>
            <consortium name="The Broad Institute Genomics Platform"/>
            <consortium name="The Broad Institute Genome Sequencing Center for Infectious Disease"/>
            <person name="Wu L."/>
            <person name="Ma J."/>
        </authorList>
    </citation>
    <scope>NUCLEOTIDE SEQUENCE [LARGE SCALE GENOMIC DNA]</scope>
    <source>
        <strain evidence="8">NBRC 101365</strain>
    </source>
</reference>
<evidence type="ECO:0000259" key="6">
    <source>
        <dbReference type="PROSITE" id="PS50977"/>
    </source>
</evidence>
<dbReference type="SUPFAM" id="SSF48498">
    <property type="entry name" value="Tetracyclin repressor-like, C-terminal domain"/>
    <property type="match status" value="1"/>
</dbReference>
<feature type="DNA-binding region" description="H-T-H motif" evidence="4">
    <location>
        <begin position="40"/>
        <end position="59"/>
    </location>
</feature>
<evidence type="ECO:0000256" key="4">
    <source>
        <dbReference type="PROSITE-ProRule" id="PRU00335"/>
    </source>
</evidence>
<accession>A0ABQ6CD68</accession>
<evidence type="ECO:0000256" key="1">
    <source>
        <dbReference type="ARBA" id="ARBA00023015"/>
    </source>
</evidence>
<dbReference type="InterPro" id="IPR001647">
    <property type="entry name" value="HTH_TetR"/>
</dbReference>
<evidence type="ECO:0000256" key="3">
    <source>
        <dbReference type="ARBA" id="ARBA00023163"/>
    </source>
</evidence>
<keyword evidence="3" id="KW-0804">Transcription</keyword>
<keyword evidence="2 4" id="KW-0238">DNA-binding</keyword>
<dbReference type="Pfam" id="PF00440">
    <property type="entry name" value="TetR_N"/>
    <property type="match status" value="1"/>
</dbReference>
<dbReference type="PANTHER" id="PTHR30055">
    <property type="entry name" value="HTH-TYPE TRANSCRIPTIONAL REGULATOR RUTR"/>
    <property type="match status" value="1"/>
</dbReference>
<evidence type="ECO:0000256" key="5">
    <source>
        <dbReference type="SAM" id="MobiDB-lite"/>
    </source>
</evidence>
<dbReference type="PROSITE" id="PS50977">
    <property type="entry name" value="HTH_TETR_2"/>
    <property type="match status" value="1"/>
</dbReference>
<dbReference type="InterPro" id="IPR050109">
    <property type="entry name" value="HTH-type_TetR-like_transc_reg"/>
</dbReference>
<dbReference type="InterPro" id="IPR023772">
    <property type="entry name" value="DNA-bd_HTH_TetR-type_CS"/>
</dbReference>
<organism evidence="7 8">
    <name type="scientific">Labrys miyagiensis</name>
    <dbReference type="NCBI Taxonomy" id="346912"/>
    <lineage>
        <taxon>Bacteria</taxon>
        <taxon>Pseudomonadati</taxon>
        <taxon>Pseudomonadota</taxon>
        <taxon>Alphaproteobacteria</taxon>
        <taxon>Hyphomicrobiales</taxon>
        <taxon>Xanthobacteraceae</taxon>
        <taxon>Labrys</taxon>
    </lineage>
</organism>
<dbReference type="InterPro" id="IPR009057">
    <property type="entry name" value="Homeodomain-like_sf"/>
</dbReference>
<dbReference type="RefSeq" id="WP_284310964.1">
    <property type="nucleotide sequence ID" value="NZ_BSPC01000009.1"/>
</dbReference>
<dbReference type="EMBL" id="BSPC01000009">
    <property type="protein sequence ID" value="GLS18144.1"/>
    <property type="molecule type" value="Genomic_DNA"/>
</dbReference>
<dbReference type="SUPFAM" id="SSF46689">
    <property type="entry name" value="Homeodomain-like"/>
    <property type="match status" value="1"/>
</dbReference>
<feature type="region of interest" description="Disordered" evidence="5">
    <location>
        <begin position="194"/>
        <end position="228"/>
    </location>
</feature>
<evidence type="ECO:0000313" key="8">
    <source>
        <dbReference type="Proteomes" id="UP001156882"/>
    </source>
</evidence>
<dbReference type="PROSITE" id="PS01081">
    <property type="entry name" value="HTH_TETR_1"/>
    <property type="match status" value="1"/>
</dbReference>
<gene>
    <name evidence="7" type="ORF">GCM10007874_11600</name>
</gene>
<comment type="caution">
    <text evidence="7">The sequence shown here is derived from an EMBL/GenBank/DDBJ whole genome shotgun (WGS) entry which is preliminary data.</text>
</comment>
<name>A0ABQ6CD68_9HYPH</name>
<protein>
    <submittedName>
        <fullName evidence="7">TetR family transcriptional regulator</fullName>
    </submittedName>
</protein>
<feature type="domain" description="HTH tetR-type" evidence="6">
    <location>
        <begin position="17"/>
        <end position="77"/>
    </location>
</feature>
<dbReference type="PRINTS" id="PR00455">
    <property type="entry name" value="HTHTETR"/>
</dbReference>
<proteinExistence type="predicted"/>
<keyword evidence="8" id="KW-1185">Reference proteome</keyword>
<dbReference type="Gene3D" id="1.10.357.10">
    <property type="entry name" value="Tetracycline Repressor, domain 2"/>
    <property type="match status" value="1"/>
</dbReference>
<dbReference type="InterPro" id="IPR041490">
    <property type="entry name" value="KstR2_TetR_C"/>
</dbReference>
<evidence type="ECO:0000313" key="7">
    <source>
        <dbReference type="EMBL" id="GLS18144.1"/>
    </source>
</evidence>
<sequence>MDSLTDDKASGEERWRDIRRNNLLDAASRIFARQGYEATSVEDIAFEAGIGKPTVYRYFASKQALFEAVFGQAIDDLEIRLDAALLQDGPFEDRLTRLALEIVPTFRTHFGSIRNINEGETSKRRLFRQRRSQIEQRLKGVIETAQRQGEARPFDAGMAAKLMIGMMWSGVGADYLSDAEVAEAVIGMALNGIGRSQAPQGRTPREPATGGTVTVLKPRGRKGGSPQP</sequence>
<evidence type="ECO:0000256" key="2">
    <source>
        <dbReference type="ARBA" id="ARBA00023125"/>
    </source>
</evidence>